<comment type="similarity">
    <text evidence="3">Belongs to the CheD family.</text>
</comment>
<dbReference type="EC" id="3.5.1.44" evidence="3"/>
<dbReference type="CDD" id="cd16352">
    <property type="entry name" value="CheD"/>
    <property type="match status" value="1"/>
</dbReference>
<dbReference type="GO" id="GO:0050568">
    <property type="term" value="F:protein-glutamine glutaminase activity"/>
    <property type="evidence" value="ECO:0007669"/>
    <property type="project" value="UniProtKB-UniRule"/>
</dbReference>
<name>A0A850HD76_9SPHN</name>
<protein>
    <recommendedName>
        <fullName evidence="3">Probable chemoreceptor glutamine deamidase CheD</fullName>
        <ecNumber evidence="3">3.5.1.44</ecNumber>
    </recommendedName>
</protein>
<gene>
    <name evidence="3" type="primary">cheD</name>
    <name evidence="5" type="ORF">HUO12_10430</name>
</gene>
<evidence type="ECO:0000256" key="3">
    <source>
        <dbReference type="HAMAP-Rule" id="MF_01440"/>
    </source>
</evidence>
<comment type="catalytic activity">
    <reaction evidence="3">
        <text>L-glutaminyl-[protein] + H2O = L-glutamyl-[protein] + NH4(+)</text>
        <dbReference type="Rhea" id="RHEA:16441"/>
        <dbReference type="Rhea" id="RHEA-COMP:10207"/>
        <dbReference type="Rhea" id="RHEA-COMP:10208"/>
        <dbReference type="ChEBI" id="CHEBI:15377"/>
        <dbReference type="ChEBI" id="CHEBI:28938"/>
        <dbReference type="ChEBI" id="CHEBI:29973"/>
        <dbReference type="ChEBI" id="CHEBI:30011"/>
        <dbReference type="EC" id="3.5.1.44"/>
    </reaction>
</comment>
<keyword evidence="1 3" id="KW-0145">Chemotaxis</keyword>
<evidence type="ECO:0000256" key="1">
    <source>
        <dbReference type="ARBA" id="ARBA00022500"/>
    </source>
</evidence>
<evidence type="ECO:0000256" key="4">
    <source>
        <dbReference type="SAM" id="MobiDB-lite"/>
    </source>
</evidence>
<accession>A0A850HD76</accession>
<sequence>MTALTHLDQQPARALRRITVMRGEARASGDADVEFNTVLGSCVSTCLFDPVARIGGMNHFLLAEPAFARTSCQVDEHYGAYLMELLINEMLARGASKPRLRARLFGGANMNANLRQIGSANALFAREFLKREGIALADCDLEGASARRVRFRPASGLVRCTRTDAQQAPTSSPTFPEPAARGDVELF</sequence>
<dbReference type="RefSeq" id="WP_176273547.1">
    <property type="nucleotide sequence ID" value="NZ_JABWTA010000001.1"/>
</dbReference>
<dbReference type="SUPFAM" id="SSF64438">
    <property type="entry name" value="CNF1/YfiH-like putative cysteine hydrolases"/>
    <property type="match status" value="1"/>
</dbReference>
<dbReference type="InterPro" id="IPR038592">
    <property type="entry name" value="CheD-like_sf"/>
</dbReference>
<keyword evidence="6" id="KW-1185">Reference proteome</keyword>
<dbReference type="EMBL" id="JABWTA010000001">
    <property type="protein sequence ID" value="NVE95315.1"/>
    <property type="molecule type" value="Genomic_DNA"/>
</dbReference>
<feature type="region of interest" description="Disordered" evidence="4">
    <location>
        <begin position="162"/>
        <end position="187"/>
    </location>
</feature>
<dbReference type="AlphaFoldDB" id="A0A850HD76"/>
<dbReference type="Gene3D" id="3.30.1330.200">
    <property type="match status" value="1"/>
</dbReference>
<keyword evidence="2 3" id="KW-0378">Hydrolase</keyword>
<dbReference type="Pfam" id="PF03975">
    <property type="entry name" value="CheD"/>
    <property type="match status" value="1"/>
</dbReference>
<dbReference type="HAMAP" id="MF_01440">
    <property type="entry name" value="CheD"/>
    <property type="match status" value="1"/>
</dbReference>
<dbReference type="PANTHER" id="PTHR35147:SF3">
    <property type="entry name" value="CHEMORECEPTOR GLUTAMINE DEAMIDASE CHED 1-RELATED"/>
    <property type="match status" value="1"/>
</dbReference>
<feature type="compositionally biased region" description="Polar residues" evidence="4">
    <location>
        <begin position="163"/>
        <end position="174"/>
    </location>
</feature>
<proteinExistence type="inferred from homology"/>
<dbReference type="InterPro" id="IPR005659">
    <property type="entry name" value="Chemorcpt_Glu_NH3ase_CheD"/>
</dbReference>
<dbReference type="InterPro" id="IPR011324">
    <property type="entry name" value="Cytotoxic_necrot_fac-like_cat"/>
</dbReference>
<comment type="function">
    <text evidence="3">Probably deamidates glutamine residues to glutamate on methyl-accepting chemotaxis receptors (MCPs), playing an important role in chemotaxis.</text>
</comment>
<dbReference type="Proteomes" id="UP000546031">
    <property type="component" value="Unassembled WGS sequence"/>
</dbReference>
<dbReference type="PANTHER" id="PTHR35147">
    <property type="entry name" value="CHEMORECEPTOR GLUTAMINE DEAMIDASE CHED-RELATED"/>
    <property type="match status" value="1"/>
</dbReference>
<evidence type="ECO:0000313" key="5">
    <source>
        <dbReference type="EMBL" id="NVE95315.1"/>
    </source>
</evidence>
<evidence type="ECO:0000256" key="2">
    <source>
        <dbReference type="ARBA" id="ARBA00022801"/>
    </source>
</evidence>
<evidence type="ECO:0000313" key="6">
    <source>
        <dbReference type="Proteomes" id="UP000546031"/>
    </source>
</evidence>
<comment type="caution">
    <text evidence="5">The sequence shown here is derived from an EMBL/GenBank/DDBJ whole genome shotgun (WGS) entry which is preliminary data.</text>
</comment>
<dbReference type="GO" id="GO:0006935">
    <property type="term" value="P:chemotaxis"/>
    <property type="evidence" value="ECO:0007669"/>
    <property type="project" value="UniProtKB-UniRule"/>
</dbReference>
<organism evidence="5 6">
    <name type="scientific">Altererythrobacter lutimaris</name>
    <dbReference type="NCBI Taxonomy" id="2743979"/>
    <lineage>
        <taxon>Bacteria</taxon>
        <taxon>Pseudomonadati</taxon>
        <taxon>Pseudomonadota</taxon>
        <taxon>Alphaproteobacteria</taxon>
        <taxon>Sphingomonadales</taxon>
        <taxon>Erythrobacteraceae</taxon>
        <taxon>Altererythrobacter</taxon>
    </lineage>
</organism>
<reference evidence="5 6" key="1">
    <citation type="submission" date="2020-06" db="EMBL/GenBank/DDBJ databases">
        <title>Altererythrobacter lutimaris sp. nov., a marine bacterium isolated from a tidal flat.</title>
        <authorList>
            <person name="Kim D."/>
            <person name="Yoo Y."/>
            <person name="Kim J.-J."/>
        </authorList>
    </citation>
    <scope>NUCLEOTIDE SEQUENCE [LARGE SCALE GENOMIC DNA]</scope>
    <source>
        <strain evidence="5 6">JGD-16</strain>
    </source>
</reference>